<name>A0A8T0LI09_9STRA</name>
<evidence type="ECO:0000256" key="1">
    <source>
        <dbReference type="SAM" id="Phobius"/>
    </source>
</evidence>
<proteinExistence type="predicted"/>
<organism evidence="2 3">
    <name type="scientific">Phytophthora kernoviae</name>
    <dbReference type="NCBI Taxonomy" id="325452"/>
    <lineage>
        <taxon>Eukaryota</taxon>
        <taxon>Sar</taxon>
        <taxon>Stramenopiles</taxon>
        <taxon>Oomycota</taxon>
        <taxon>Peronosporomycetes</taxon>
        <taxon>Peronosporales</taxon>
        <taxon>Peronosporaceae</taxon>
        <taxon>Phytophthora</taxon>
    </lineage>
</organism>
<evidence type="ECO:0000313" key="2">
    <source>
        <dbReference type="EMBL" id="KAG2502358.1"/>
    </source>
</evidence>
<protein>
    <submittedName>
        <fullName evidence="2">Uncharacterized protein</fullName>
    </submittedName>
</protein>
<dbReference type="Proteomes" id="UP000785171">
    <property type="component" value="Unassembled WGS sequence"/>
</dbReference>
<feature type="non-terminal residue" evidence="2">
    <location>
        <position position="90"/>
    </location>
</feature>
<gene>
    <name evidence="2" type="ORF">JM16_009687</name>
</gene>
<sequence length="90" mass="9159">MAGGPGCETAATPAEKEVLKKYKKQAHRRGAAGGLAGASAMAAVWKVAALGTGLGVTGVIVGSAIGARVSMHHNRIRKNIVMDMLMLSSD</sequence>
<accession>A0A8T0LI09</accession>
<keyword evidence="1" id="KW-0812">Transmembrane</keyword>
<keyword evidence="1" id="KW-0472">Membrane</keyword>
<feature type="transmembrane region" description="Helical" evidence="1">
    <location>
        <begin position="54"/>
        <end position="71"/>
    </location>
</feature>
<reference evidence="2" key="1">
    <citation type="journal article" date="2015" name="Genom Data">
        <title>Genome sequences of six Phytophthora species associated with forests in New Zealand.</title>
        <authorList>
            <person name="Studholme D.J."/>
            <person name="McDougal R.L."/>
            <person name="Sambles C."/>
            <person name="Hansen E."/>
            <person name="Hardy G."/>
            <person name="Grant M."/>
            <person name="Ganley R.J."/>
            <person name="Williams N.M."/>
        </authorList>
    </citation>
    <scope>NUCLEOTIDE SEQUENCE</scope>
    <source>
        <strain evidence="2">NZFS 2646</strain>
    </source>
</reference>
<keyword evidence="1" id="KW-1133">Transmembrane helix</keyword>
<comment type="caution">
    <text evidence="2">The sequence shown here is derived from an EMBL/GenBank/DDBJ whole genome shotgun (WGS) entry which is preliminary data.</text>
</comment>
<dbReference type="AlphaFoldDB" id="A0A8T0LI09"/>
<reference evidence="2" key="2">
    <citation type="submission" date="2020-06" db="EMBL/GenBank/DDBJ databases">
        <authorList>
            <person name="Studholme D.J."/>
        </authorList>
    </citation>
    <scope>NUCLEOTIDE SEQUENCE</scope>
    <source>
        <strain evidence="2">NZFS 2646</strain>
    </source>
</reference>
<dbReference type="EMBL" id="JPWV03001357">
    <property type="protein sequence ID" value="KAG2502358.1"/>
    <property type="molecule type" value="Genomic_DNA"/>
</dbReference>
<evidence type="ECO:0000313" key="3">
    <source>
        <dbReference type="Proteomes" id="UP000785171"/>
    </source>
</evidence>